<sequence>MEYTVNDHLINKEPIVSKIYEKLITECEKFGTVTQLPKKSSIHLDSKSGFAGVYSRKNYLLLKIHTNFEIESERIQKIEKISANRFKHIVKLEKLNDVDKELISWLKSAYELKS</sequence>
<dbReference type="RefSeq" id="WP_138259012.1">
    <property type="nucleotide sequence ID" value="NZ_VBUK01000009.1"/>
</dbReference>
<dbReference type="OrthoDB" id="9809825at2"/>
<reference evidence="2 3" key="1">
    <citation type="journal article" date="2017" name="Int. J. Syst. Evol. Microbiol.">
        <title>Maripseudobacter aurantiacus gen. nov., sp. nov., a novel member of the family Flavobacteriaceae isolated from a sedimentation basin.</title>
        <authorList>
            <person name="Chen C."/>
            <person name="Su Y."/>
            <person name="Tao T."/>
            <person name="Fu G."/>
            <person name="Zhang C."/>
            <person name="Sun C."/>
            <person name="Zhang X."/>
            <person name="Wu M."/>
        </authorList>
    </citation>
    <scope>NUCLEOTIDE SEQUENCE [LARGE SCALE GENOMIC DNA]</scope>
    <source>
        <strain evidence="3">CDA4</strain>
    </source>
</reference>
<evidence type="ECO:0000313" key="3">
    <source>
        <dbReference type="Proteomes" id="UP000308382"/>
    </source>
</evidence>
<proteinExistence type="predicted"/>
<gene>
    <name evidence="2" type="ORF">FEK29_13705</name>
</gene>
<evidence type="ECO:0000313" key="2">
    <source>
        <dbReference type="EMBL" id="TLF43166.1"/>
    </source>
</evidence>
<comment type="caution">
    <text evidence="2">The sequence shown here is derived from an EMBL/GenBank/DDBJ whole genome shotgun (WGS) entry which is preliminary data.</text>
</comment>
<keyword evidence="3" id="KW-1185">Reference proteome</keyword>
<dbReference type="AlphaFoldDB" id="A0A5R8M0L9"/>
<organism evidence="2 3">
    <name type="scientific">Maribacter aurantiacus</name>
    <dbReference type="NCBI Taxonomy" id="1882343"/>
    <lineage>
        <taxon>Bacteria</taxon>
        <taxon>Pseudomonadati</taxon>
        <taxon>Bacteroidota</taxon>
        <taxon>Flavobacteriia</taxon>
        <taxon>Flavobacteriales</taxon>
        <taxon>Flavobacteriaceae</taxon>
        <taxon>Maribacter</taxon>
    </lineage>
</organism>
<evidence type="ECO:0000259" key="1">
    <source>
        <dbReference type="Pfam" id="PF18899"/>
    </source>
</evidence>
<feature type="domain" description="DUF5655" evidence="1">
    <location>
        <begin position="14"/>
        <end position="112"/>
    </location>
</feature>
<dbReference type="EMBL" id="VBUK01000009">
    <property type="protein sequence ID" value="TLF43166.1"/>
    <property type="molecule type" value="Genomic_DNA"/>
</dbReference>
<dbReference type="Pfam" id="PF18899">
    <property type="entry name" value="DUF5655"/>
    <property type="match status" value="1"/>
</dbReference>
<accession>A0A5R8M0L9</accession>
<dbReference type="Proteomes" id="UP000308382">
    <property type="component" value="Unassembled WGS sequence"/>
</dbReference>
<dbReference type="InterPro" id="IPR043714">
    <property type="entry name" value="DUF5655"/>
</dbReference>
<name>A0A5R8M0L9_9FLAO</name>
<protein>
    <recommendedName>
        <fullName evidence="1">DUF5655 domain-containing protein</fullName>
    </recommendedName>
</protein>